<proteinExistence type="predicted"/>
<organism evidence="1">
    <name type="scientific">Anguilla anguilla</name>
    <name type="common">European freshwater eel</name>
    <name type="synonym">Muraena anguilla</name>
    <dbReference type="NCBI Taxonomy" id="7936"/>
    <lineage>
        <taxon>Eukaryota</taxon>
        <taxon>Metazoa</taxon>
        <taxon>Chordata</taxon>
        <taxon>Craniata</taxon>
        <taxon>Vertebrata</taxon>
        <taxon>Euteleostomi</taxon>
        <taxon>Actinopterygii</taxon>
        <taxon>Neopterygii</taxon>
        <taxon>Teleostei</taxon>
        <taxon>Anguilliformes</taxon>
        <taxon>Anguillidae</taxon>
        <taxon>Anguilla</taxon>
    </lineage>
</organism>
<sequence>MIRNIHTYSSLYDLNRRLLNLFPQCF</sequence>
<name>A0A0E9PJ08_ANGAN</name>
<accession>A0A0E9PJ08</accession>
<reference evidence="1" key="2">
    <citation type="journal article" date="2015" name="Fish Shellfish Immunol.">
        <title>Early steps in the European eel (Anguilla anguilla)-Vibrio vulnificus interaction in the gills: Role of the RtxA13 toxin.</title>
        <authorList>
            <person name="Callol A."/>
            <person name="Pajuelo D."/>
            <person name="Ebbesson L."/>
            <person name="Teles M."/>
            <person name="MacKenzie S."/>
            <person name="Amaro C."/>
        </authorList>
    </citation>
    <scope>NUCLEOTIDE SEQUENCE</scope>
</reference>
<dbReference type="EMBL" id="GBXM01104325">
    <property type="protein sequence ID" value="JAH04252.1"/>
    <property type="molecule type" value="Transcribed_RNA"/>
</dbReference>
<reference evidence="1" key="1">
    <citation type="submission" date="2014-11" db="EMBL/GenBank/DDBJ databases">
        <authorList>
            <person name="Amaro Gonzalez C."/>
        </authorList>
    </citation>
    <scope>NUCLEOTIDE SEQUENCE</scope>
</reference>
<evidence type="ECO:0000313" key="1">
    <source>
        <dbReference type="EMBL" id="JAH04252.1"/>
    </source>
</evidence>
<protein>
    <submittedName>
        <fullName evidence="1">Uncharacterized protein</fullName>
    </submittedName>
</protein>
<dbReference type="AlphaFoldDB" id="A0A0E9PJ08"/>